<dbReference type="Pfam" id="PF00324">
    <property type="entry name" value="AA_permease"/>
    <property type="match status" value="1"/>
</dbReference>
<dbReference type="Proteomes" id="UP000247454">
    <property type="component" value="Unassembled WGS sequence"/>
</dbReference>
<evidence type="ECO:0000256" key="5">
    <source>
        <dbReference type="ARBA" id="ARBA00023136"/>
    </source>
</evidence>
<dbReference type="PIRSF" id="PIRSF006060">
    <property type="entry name" value="AA_transporter"/>
    <property type="match status" value="1"/>
</dbReference>
<protein>
    <submittedName>
        <fullName evidence="8">Gamma-aminobutyrate:proton symporter (AAT family)</fullName>
    </submittedName>
</protein>
<feature type="transmembrane region" description="Helical" evidence="6">
    <location>
        <begin position="252"/>
        <end position="273"/>
    </location>
</feature>
<feature type="transmembrane region" description="Helical" evidence="6">
    <location>
        <begin position="31"/>
        <end position="52"/>
    </location>
</feature>
<evidence type="ECO:0000313" key="9">
    <source>
        <dbReference type="Proteomes" id="UP000247454"/>
    </source>
</evidence>
<gene>
    <name evidence="8" type="ORF">C7477_1181</name>
</gene>
<feature type="transmembrane region" description="Helical" evidence="6">
    <location>
        <begin position="58"/>
        <end position="77"/>
    </location>
</feature>
<dbReference type="PANTHER" id="PTHR43495:SF5">
    <property type="entry name" value="GAMMA-AMINOBUTYRIC ACID PERMEASE"/>
    <property type="match status" value="1"/>
</dbReference>
<feature type="transmembrane region" description="Helical" evidence="6">
    <location>
        <begin position="210"/>
        <end position="231"/>
    </location>
</feature>
<feature type="transmembrane region" description="Helical" evidence="6">
    <location>
        <begin position="437"/>
        <end position="455"/>
    </location>
</feature>
<comment type="subcellular location">
    <subcellularLocation>
        <location evidence="1">Membrane</location>
        <topology evidence="1">Multi-pass membrane protein</topology>
    </subcellularLocation>
</comment>
<dbReference type="EMBL" id="QJTF01000018">
    <property type="protein sequence ID" value="PYE86863.1"/>
    <property type="molecule type" value="Genomic_DNA"/>
</dbReference>
<keyword evidence="3 6" id="KW-0812">Transmembrane</keyword>
<accession>A0A318SZX0</accession>
<evidence type="ECO:0000256" key="6">
    <source>
        <dbReference type="SAM" id="Phobius"/>
    </source>
</evidence>
<feature type="transmembrane region" description="Helical" evidence="6">
    <location>
        <begin position="409"/>
        <end position="431"/>
    </location>
</feature>
<comment type="caution">
    <text evidence="8">The sequence shown here is derived from an EMBL/GenBank/DDBJ whole genome shotgun (WGS) entry which is preliminary data.</text>
</comment>
<feature type="transmembrane region" description="Helical" evidence="6">
    <location>
        <begin position="169"/>
        <end position="190"/>
    </location>
</feature>
<evidence type="ECO:0000256" key="4">
    <source>
        <dbReference type="ARBA" id="ARBA00022989"/>
    </source>
</evidence>
<organism evidence="8 9">
    <name type="scientific">Phyllobacterium leguminum</name>
    <dbReference type="NCBI Taxonomy" id="314237"/>
    <lineage>
        <taxon>Bacteria</taxon>
        <taxon>Pseudomonadati</taxon>
        <taxon>Pseudomonadota</taxon>
        <taxon>Alphaproteobacteria</taxon>
        <taxon>Hyphomicrobiales</taxon>
        <taxon>Phyllobacteriaceae</taxon>
        <taxon>Phyllobacterium</taxon>
    </lineage>
</organism>
<evidence type="ECO:0000259" key="7">
    <source>
        <dbReference type="Pfam" id="PF00324"/>
    </source>
</evidence>
<dbReference type="FunFam" id="1.20.1740.10:FF:000001">
    <property type="entry name" value="Amino acid permease"/>
    <property type="match status" value="1"/>
</dbReference>
<feature type="transmembrane region" description="Helical" evidence="6">
    <location>
        <begin position="298"/>
        <end position="323"/>
    </location>
</feature>
<feature type="transmembrane region" description="Helical" evidence="6">
    <location>
        <begin position="98"/>
        <end position="118"/>
    </location>
</feature>
<proteinExistence type="predicted"/>
<sequence length="474" mass="51098">MKKMAPERNNRKQSAPELSAELHHGLKPRHITMIAMGGVIGAGLFVGSGAVIRSVGPAAFITYALTGLMIVMVMRMLGEMAIANSVEGSFSRYARLALGDWAGFTVAWLYWYFWVIVVGAEAVAGAGILQKWMPDVPLWAAALGLIVVMTATNLYSVRSFGEFEYWFSSIKVAAIVAFLALGVSYVFGLWPGEPMSFLNIDPAGGFLPHGPGAIFTGIAIVVFSMVGVEIATVAAAEAKDPERAVVQATRSVVIRILIFYVGSILLLTTILPWNSLAPNTSPFVAALDKMNIPFGGDAMNFVVLTAVLSCLNSGLYTASRMLFVLAKRGDAPAWLAKTSAKGVPIRTILASTLVGYVAVIAAYLAPDTIFLFLLNSSGAIMLFVYMFITVSQLILRPRTPPERLKVKMWFHPWLSLATFAGMAAIIVMMLLEQGTRSQVTLSLLSAAAIIAIWFVRSKLIGVNASNVKPRNRPV</sequence>
<evidence type="ECO:0000313" key="8">
    <source>
        <dbReference type="EMBL" id="PYE86863.1"/>
    </source>
</evidence>
<feature type="domain" description="Amino acid permease/ SLC12A" evidence="7">
    <location>
        <begin position="30"/>
        <end position="454"/>
    </location>
</feature>
<name>A0A318SZX0_9HYPH</name>
<keyword evidence="9" id="KW-1185">Reference proteome</keyword>
<keyword evidence="5 6" id="KW-0472">Membrane</keyword>
<keyword evidence="4 6" id="KW-1133">Transmembrane helix</keyword>
<dbReference type="RefSeq" id="WP_245411845.1">
    <property type="nucleotide sequence ID" value="NZ_QJTF01000018.1"/>
</dbReference>
<dbReference type="AlphaFoldDB" id="A0A318SZX0"/>
<feature type="transmembrane region" description="Helical" evidence="6">
    <location>
        <begin position="343"/>
        <end position="363"/>
    </location>
</feature>
<dbReference type="GO" id="GO:0016020">
    <property type="term" value="C:membrane"/>
    <property type="evidence" value="ECO:0007669"/>
    <property type="project" value="UniProtKB-SubCell"/>
</dbReference>
<dbReference type="InterPro" id="IPR004841">
    <property type="entry name" value="AA-permease/SLC12A_dom"/>
</dbReference>
<dbReference type="Gene3D" id="1.20.1740.10">
    <property type="entry name" value="Amino acid/polyamine transporter I"/>
    <property type="match status" value="1"/>
</dbReference>
<keyword evidence="2" id="KW-0813">Transport</keyword>
<evidence type="ECO:0000256" key="2">
    <source>
        <dbReference type="ARBA" id="ARBA00022448"/>
    </source>
</evidence>
<feature type="transmembrane region" description="Helical" evidence="6">
    <location>
        <begin position="138"/>
        <end position="157"/>
    </location>
</feature>
<dbReference type="PANTHER" id="PTHR43495">
    <property type="entry name" value="GABA PERMEASE"/>
    <property type="match status" value="1"/>
</dbReference>
<dbReference type="GO" id="GO:0055085">
    <property type="term" value="P:transmembrane transport"/>
    <property type="evidence" value="ECO:0007669"/>
    <property type="project" value="InterPro"/>
</dbReference>
<evidence type="ECO:0000256" key="3">
    <source>
        <dbReference type="ARBA" id="ARBA00022692"/>
    </source>
</evidence>
<evidence type="ECO:0000256" key="1">
    <source>
        <dbReference type="ARBA" id="ARBA00004141"/>
    </source>
</evidence>
<feature type="transmembrane region" description="Helical" evidence="6">
    <location>
        <begin position="369"/>
        <end position="388"/>
    </location>
</feature>
<reference evidence="8 9" key="1">
    <citation type="submission" date="2018-06" db="EMBL/GenBank/DDBJ databases">
        <title>Genomic Encyclopedia of Type Strains, Phase III (KMG-III): the genomes of soil and plant-associated and newly described type strains.</title>
        <authorList>
            <person name="Whitman W."/>
        </authorList>
    </citation>
    <scope>NUCLEOTIDE SEQUENCE [LARGE SCALE GENOMIC DNA]</scope>
    <source>
        <strain evidence="8 9">ORS 1419</strain>
    </source>
</reference>